<dbReference type="STRING" id="425400.LS65_07605"/>
<dbReference type="SUPFAM" id="SSF51261">
    <property type="entry name" value="Duplicated hybrid motif"/>
    <property type="match status" value="1"/>
</dbReference>
<evidence type="ECO:0000256" key="2">
    <source>
        <dbReference type="SAM" id="Phobius"/>
    </source>
</evidence>
<dbReference type="InterPro" id="IPR011055">
    <property type="entry name" value="Dup_hybrid_motif"/>
</dbReference>
<evidence type="ECO:0000259" key="3">
    <source>
        <dbReference type="Pfam" id="PF01551"/>
    </source>
</evidence>
<evidence type="ECO:0000313" key="5">
    <source>
        <dbReference type="Proteomes" id="UP000029707"/>
    </source>
</evidence>
<name>A0A4U8TRF3_9HELI</name>
<feature type="transmembrane region" description="Helical" evidence="2">
    <location>
        <begin position="27"/>
        <end position="50"/>
    </location>
</feature>
<dbReference type="PANTHER" id="PTHR21666:SF289">
    <property type="entry name" value="L-ALA--D-GLU ENDOPEPTIDASE"/>
    <property type="match status" value="1"/>
</dbReference>
<dbReference type="OrthoDB" id="9815245at2"/>
<evidence type="ECO:0000256" key="1">
    <source>
        <dbReference type="ARBA" id="ARBA00022729"/>
    </source>
</evidence>
<evidence type="ECO:0000313" key="4">
    <source>
        <dbReference type="EMBL" id="TLE03222.1"/>
    </source>
</evidence>
<keyword evidence="2" id="KW-1133">Transmembrane helix</keyword>
<dbReference type="PANTHER" id="PTHR21666">
    <property type="entry name" value="PEPTIDASE-RELATED"/>
    <property type="match status" value="1"/>
</dbReference>
<dbReference type="EMBL" id="JRMQ02000001">
    <property type="protein sequence ID" value="TLE03222.1"/>
    <property type="molecule type" value="Genomic_DNA"/>
</dbReference>
<dbReference type="RefSeq" id="WP_034362816.1">
    <property type="nucleotide sequence ID" value="NZ_CANAXW010000005.1"/>
</dbReference>
<organism evidence="4 5">
    <name type="scientific">Helicobacter japonicus</name>
    <dbReference type="NCBI Taxonomy" id="425400"/>
    <lineage>
        <taxon>Bacteria</taxon>
        <taxon>Pseudomonadati</taxon>
        <taxon>Campylobacterota</taxon>
        <taxon>Epsilonproteobacteria</taxon>
        <taxon>Campylobacterales</taxon>
        <taxon>Helicobacteraceae</taxon>
        <taxon>Helicobacter</taxon>
    </lineage>
</organism>
<dbReference type="CDD" id="cd12797">
    <property type="entry name" value="M23_peptidase"/>
    <property type="match status" value="1"/>
</dbReference>
<keyword evidence="5" id="KW-1185">Reference proteome</keyword>
<keyword evidence="2" id="KW-0812">Transmembrane</keyword>
<keyword evidence="1" id="KW-0732">Signal</keyword>
<dbReference type="Gene3D" id="2.70.70.10">
    <property type="entry name" value="Glucose Permease (Domain IIA)"/>
    <property type="match status" value="1"/>
</dbReference>
<proteinExistence type="predicted"/>
<protein>
    <submittedName>
        <fullName evidence="4">M23 family metallopeptidase</fullName>
    </submittedName>
</protein>
<feature type="domain" description="M23ase beta-sheet core" evidence="3">
    <location>
        <begin position="157"/>
        <end position="232"/>
    </location>
</feature>
<dbReference type="GO" id="GO:0004222">
    <property type="term" value="F:metalloendopeptidase activity"/>
    <property type="evidence" value="ECO:0007669"/>
    <property type="project" value="TreeGrafter"/>
</dbReference>
<dbReference type="Pfam" id="PF01551">
    <property type="entry name" value="Peptidase_M23"/>
    <property type="match status" value="1"/>
</dbReference>
<keyword evidence="2" id="KW-0472">Membrane</keyword>
<dbReference type="InterPro" id="IPR050570">
    <property type="entry name" value="Cell_wall_metabolism_enzyme"/>
</dbReference>
<dbReference type="InterPro" id="IPR016047">
    <property type="entry name" value="M23ase_b-sheet_dom"/>
</dbReference>
<sequence length="295" mass="33478">MQDKLMISIIDNNGSRQFSVHHLLQKIALFLGVGIVVLVISYFIIAHFLMSELEVILANNTQVRENFQTIYEKNSELERNIDYRTNELLKVYNKINELENIVNVSKINHEVYHNQDIDLDELSPLQKDILLKIIPNGDPVDNFAEKNFPHKNISTYTLKQGTPVYATANGIIDSVRVVGSENHLIQIQHSYGFVSNYGHLGKVVVQKGDFVIKGQVIGYSGVKANLSYDLHFIDSALPVASYTDWNSENFAQVIGVNSAVDWKSLVWALDDLVQLKNYRVSYQDSEISTLSNNEF</sequence>
<accession>A0A4U8TRF3</accession>
<dbReference type="Proteomes" id="UP000029707">
    <property type="component" value="Unassembled WGS sequence"/>
</dbReference>
<gene>
    <name evidence="4" type="ORF">LS65_000115</name>
</gene>
<reference evidence="4 5" key="1">
    <citation type="journal article" date="2014" name="Genome Announc.">
        <title>Draft genome sequences of eight enterohepatic helicobacter species isolated from both laboratory and wild rodents.</title>
        <authorList>
            <person name="Sheh A."/>
            <person name="Shen Z."/>
            <person name="Fox J.G."/>
        </authorList>
    </citation>
    <scope>NUCLEOTIDE SEQUENCE [LARGE SCALE GENOMIC DNA]</scope>
    <source>
        <strain evidence="4 5">MIT 01-6451</strain>
    </source>
</reference>
<comment type="caution">
    <text evidence="4">The sequence shown here is derived from an EMBL/GenBank/DDBJ whole genome shotgun (WGS) entry which is preliminary data.</text>
</comment>
<dbReference type="AlphaFoldDB" id="A0A4U8TRF3"/>